<keyword evidence="2" id="KW-1133">Transmembrane helix</keyword>
<evidence type="ECO:0008006" key="5">
    <source>
        <dbReference type="Google" id="ProtNLM"/>
    </source>
</evidence>
<evidence type="ECO:0000256" key="2">
    <source>
        <dbReference type="SAM" id="Phobius"/>
    </source>
</evidence>
<feature type="transmembrane region" description="Helical" evidence="2">
    <location>
        <begin position="1339"/>
        <end position="1358"/>
    </location>
</feature>
<feature type="region of interest" description="Disordered" evidence="1">
    <location>
        <begin position="548"/>
        <end position="610"/>
    </location>
</feature>
<evidence type="ECO:0000256" key="1">
    <source>
        <dbReference type="SAM" id="MobiDB-lite"/>
    </source>
</evidence>
<name>A0A2Z3H4V7_9BACT</name>
<evidence type="ECO:0000313" key="4">
    <source>
        <dbReference type="Proteomes" id="UP000245802"/>
    </source>
</evidence>
<proteinExistence type="predicted"/>
<evidence type="ECO:0000313" key="3">
    <source>
        <dbReference type="EMBL" id="AWM38145.1"/>
    </source>
</evidence>
<dbReference type="Proteomes" id="UP000245802">
    <property type="component" value="Chromosome"/>
</dbReference>
<feature type="compositionally biased region" description="Pro residues" evidence="1">
    <location>
        <begin position="568"/>
        <end position="598"/>
    </location>
</feature>
<feature type="compositionally biased region" description="Low complexity" evidence="1">
    <location>
        <begin position="558"/>
        <end position="567"/>
    </location>
</feature>
<dbReference type="KEGG" id="gog:C1280_14840"/>
<keyword evidence="2" id="KW-0472">Membrane</keyword>
<reference evidence="3 4" key="1">
    <citation type="submission" date="2018-01" db="EMBL/GenBank/DDBJ databases">
        <title>G. obscuriglobus.</title>
        <authorList>
            <person name="Franke J."/>
            <person name="Blomberg W."/>
            <person name="Selmecki A."/>
        </authorList>
    </citation>
    <scope>NUCLEOTIDE SEQUENCE [LARGE SCALE GENOMIC DNA]</scope>
    <source>
        <strain evidence="3 4">DSM 5831</strain>
    </source>
</reference>
<feature type="compositionally biased region" description="Low complexity" evidence="1">
    <location>
        <begin position="599"/>
        <end position="610"/>
    </location>
</feature>
<dbReference type="EMBL" id="CP025958">
    <property type="protein sequence ID" value="AWM38145.1"/>
    <property type="molecule type" value="Genomic_DNA"/>
</dbReference>
<dbReference type="Pfam" id="PF06074">
    <property type="entry name" value="Portal_Mu"/>
    <property type="match status" value="1"/>
</dbReference>
<dbReference type="OrthoDB" id="9797300at2"/>
<gene>
    <name evidence="3" type="ORF">C1280_14840</name>
</gene>
<keyword evidence="2" id="KW-0812">Transmembrane</keyword>
<dbReference type="RefSeq" id="WP_010046290.1">
    <property type="nucleotide sequence ID" value="NZ_CP025958.1"/>
</dbReference>
<feature type="transmembrane region" description="Helical" evidence="2">
    <location>
        <begin position="1364"/>
        <end position="1384"/>
    </location>
</feature>
<dbReference type="InterPro" id="IPR009279">
    <property type="entry name" value="Portal_Mu"/>
</dbReference>
<protein>
    <recommendedName>
        <fullName evidence="5">ParB/Sulfiredoxin domain-containing protein</fullName>
    </recommendedName>
</protein>
<organism evidence="3 4">
    <name type="scientific">Gemmata obscuriglobus</name>
    <dbReference type="NCBI Taxonomy" id="114"/>
    <lineage>
        <taxon>Bacteria</taxon>
        <taxon>Pseudomonadati</taxon>
        <taxon>Planctomycetota</taxon>
        <taxon>Planctomycetia</taxon>
        <taxon>Gemmatales</taxon>
        <taxon>Gemmataceae</taxon>
        <taxon>Gemmata</taxon>
    </lineage>
</organism>
<keyword evidence="4" id="KW-1185">Reference proteome</keyword>
<feature type="region of interest" description="Disordered" evidence="1">
    <location>
        <begin position="518"/>
        <end position="537"/>
    </location>
</feature>
<sequence>MPSVLSRLASLFPAYRRTYAPAVATPEERAARVIAAAKAQIEQSRRRPRPSSDEKVPVNYSGGIAGKVWFHPYLDSGTRDTPEIRAAMRLMRRSPWVATAWEPAILTVAAEDWQVQASEPGNPESEEQADAFKAMIEDYLAGGIISVVRAVCAPLGSEGHSLAEPVWNPGRQGKLAKHIVCTKLSAKDTDDTCGDVRLGGDTFGNVKWVQARRAPEQPAYPIEDFVFSRYMTVFDEPLGLAAYRPAYGAWWMLDTVDKLRVIHHEKRMAGMLMGTYQSDDDKPALEDALRKAKSATWIAVPEGVRIEAINLSAASEPDYKSFAESKRDEVVSGITFATLQSLVSAAPELRGDSKVQKSIADLVPWLLMALVTDAVNKQLAPKFVDFNYPYPAGGAYPKLTFGAASNQELLELLQVVQGAQAIGFTGPNALSKKHYAKAFSLQLADPNDPDDALQLPGPSADPMGGMGMGGMGGMGGGFPPGPSMGGDPAMLPPGDPSAGGGAAVPFAEQRVHVFGWDDWKQTNTPAGPRMVSASGKRSLTLESFQRLSSRTRAGGALPKARGAGPAPVRAPAPPQAPAAPEPPAAPKPPASPVAPAAPTPASVAPAPTTARGALAARRAAAAAGRGAKAAARTAGDAAALGLAGGSSTVQGAGWAAEKLGQAIRRVPLLDSVGAPLERFGKALKDEARSIAIQAMIRGQKGAATRKAVKRVLKAAAPDFYRNYKIHGLGKALVMEAGTLALSFTLGTAAVGGALALAGLAGAPGVAGLAVGTVAGKGLTATALLGAGAKTYLSGAVSGIIRKAVQAPFYGRWNNLRGTRGAGTAVRKADAAMEARRAQDLGTNTGGLLSRAKRALLLKTRGPKAVARAEARAKLKAARAGMVAGPSAAVGAARNANNRAGGRDFYRGPGQASQRKFFAEAAGDDPLGFVVAFREQAERAIGRPVDLTDEQLAALLADLLEYLDEATAAALDEDAPPQAESFAERAAEQGLEWAVFGWQPARTRSGGVKAVGTAEHQGQVLYGDRARAALERQAGVGRRATAPRTLTFETVGPRGGVKRTVERGVSPERAREVVAQQARRDAQDGPADPRAPRLVKINRTRIRKAVTAQAAELAPAAARAGSDPAAAAKVADAGKQAVTHAAAELKKLGPLPEAVRPVIRSTWLDAARGMPKGQRKEVGNLLEDTLGRDVDAAGDLALKLGGYLAKLPAGGAKLVVGALGRFAGGLVRAAVKAPRTAKRLAGEVVGDVVRAGAHDRQTASNLISGAAGAVTAAGRAALAVPRTLAGHAADAAVSTAVGTGQGLLALARETLRLTPKAVRAGWGAAKWLANSRLGRAARPFLWWGAALVGGAAVMAAPVLAAGAGLIPPLAGFLAAPAAVAGTVYLGRKIGRKAADAGMRATGNDEVVPHSERVHAFAWHEWTRQGDRMVSPGGKRSLTLDAFQKLSARRGGTPAPGAAGVRAPAPGRSPFAPPASPQPGRVYQVAPGRVAVDPGRFQFKLNTNARGVGTELAHVTTFDPELAGVLAVWKDPADGRTYVVNGHHRLDLANRTGARDVSVRYVTAKTAEEARAKGALINIAEGRGTAVDAAKFLRDTGRSAADLAAAGISLKGQVARDAADLVKLAPDLFRQVAHGSLDPDRAAAVARHLDDHLDQQRLLSALAKQEERTGRPAGPRVVEAMAQEMRDAPKVSRTQESLFGPIEQDESVYFHRAELKAYVRAELAKEAKDFRLGASVRRAQALESVAGNRLATEQNRTIADRADAALDDFDRGARLKGPLSDLLNEYAVHYADATNAGRSQLRAKTLAAVRNVLSGSDPGAAPVVAKRGPGLFD</sequence>
<accession>A0A2Z3H4V7</accession>